<name>A0A368KN50_9BACT</name>
<dbReference type="EMBL" id="QPEX01000034">
    <property type="protein sequence ID" value="RCS44626.1"/>
    <property type="molecule type" value="Genomic_DNA"/>
</dbReference>
<proteinExistence type="predicted"/>
<evidence type="ECO:0000313" key="2">
    <source>
        <dbReference type="Proteomes" id="UP000253562"/>
    </source>
</evidence>
<dbReference type="Proteomes" id="UP000253562">
    <property type="component" value="Unassembled WGS sequence"/>
</dbReference>
<protein>
    <submittedName>
        <fullName evidence="1">Uncharacterized protein</fullName>
    </submittedName>
</protein>
<evidence type="ECO:0000313" key="1">
    <source>
        <dbReference type="EMBL" id="RCS44626.1"/>
    </source>
</evidence>
<gene>
    <name evidence="1" type="ORF">DTL42_17030</name>
</gene>
<organism evidence="1 2">
    <name type="scientific">Bremerella cremea</name>
    <dbReference type="NCBI Taxonomy" id="1031537"/>
    <lineage>
        <taxon>Bacteria</taxon>
        <taxon>Pseudomonadati</taxon>
        <taxon>Planctomycetota</taxon>
        <taxon>Planctomycetia</taxon>
        <taxon>Pirellulales</taxon>
        <taxon>Pirellulaceae</taxon>
        <taxon>Bremerella</taxon>
    </lineage>
</organism>
<accession>A0A368KN50</accession>
<comment type="caution">
    <text evidence="1">The sequence shown here is derived from an EMBL/GenBank/DDBJ whole genome shotgun (WGS) entry which is preliminary data.</text>
</comment>
<dbReference type="AlphaFoldDB" id="A0A368KN50"/>
<reference evidence="1 2" key="1">
    <citation type="submission" date="2018-07" db="EMBL/GenBank/DDBJ databases">
        <title>Comparative genomes isolates from brazilian mangrove.</title>
        <authorList>
            <person name="De Araujo J.E."/>
            <person name="Taketani R.G."/>
            <person name="Silva M.C.P."/>
            <person name="Lourenco M.V."/>
            <person name="Oliveira V.M."/>
            <person name="Andreote F.D."/>
        </authorList>
    </citation>
    <scope>NUCLEOTIDE SEQUENCE [LARGE SCALE GENOMIC DNA]</scope>
    <source>
        <strain evidence="1 2">HEX PRIS-MGV</strain>
    </source>
</reference>
<sequence length="61" mass="6811">MKAEVFEFPPFSFPEGRVLRGKVRGWGDFDDDQAQAGQARKSLQFRGRGTGGCVFAVQRFA</sequence>